<accession>A0A8C2ZI79</accession>
<dbReference type="PANTHER" id="PTHR45784">
    <property type="entry name" value="C-TYPE LECTIN DOMAIN FAMILY 20 MEMBER A-RELATED"/>
    <property type="match status" value="1"/>
</dbReference>
<feature type="transmembrane region" description="Helical" evidence="1">
    <location>
        <begin position="86"/>
        <end position="108"/>
    </location>
</feature>
<dbReference type="Gene3D" id="3.10.100.10">
    <property type="entry name" value="Mannose-Binding Protein A, subunit A"/>
    <property type="match status" value="1"/>
</dbReference>
<reference evidence="4" key="2">
    <citation type="submission" date="2025-09" db="UniProtKB">
        <authorList>
            <consortium name="Ensembl"/>
        </authorList>
    </citation>
    <scope>IDENTIFICATION</scope>
</reference>
<dbReference type="Proteomes" id="UP000694565">
    <property type="component" value="Unplaced"/>
</dbReference>
<keyword evidence="2" id="KW-0732">Signal</keyword>
<keyword evidence="1" id="KW-1133">Transmembrane helix</keyword>
<keyword evidence="1" id="KW-0472">Membrane</keyword>
<name>A0A8C2ZI79_CYCLU</name>
<reference evidence="4" key="1">
    <citation type="submission" date="2025-08" db="UniProtKB">
        <authorList>
            <consortium name="Ensembl"/>
        </authorList>
    </citation>
    <scope>IDENTIFICATION</scope>
</reference>
<feature type="signal peptide" evidence="2">
    <location>
        <begin position="1"/>
        <end position="24"/>
    </location>
</feature>
<evidence type="ECO:0000256" key="1">
    <source>
        <dbReference type="SAM" id="Phobius"/>
    </source>
</evidence>
<proteinExistence type="predicted"/>
<dbReference type="PANTHER" id="PTHR45784:SF3">
    <property type="entry name" value="C-TYPE LECTIN DOMAIN FAMILY 4 MEMBER K-LIKE-RELATED"/>
    <property type="match status" value="1"/>
</dbReference>
<sequence>LTMFVFVACFSSLLSVFFTEKGRSKYILVETPMIWYEARTYCRSKYTDLASIRNQYENKQIYSLVKENTWFGLHRKIWGKKRKHNFTFYIVFLCSCMLNWRNMGYLTLNYAGLRRMGRRFTRNKR</sequence>
<dbReference type="Ensembl" id="ENSCLMT00005028821.1">
    <property type="protein sequence ID" value="ENSCLMP00005027640.1"/>
    <property type="gene ID" value="ENSCLMG00005013466.1"/>
</dbReference>
<dbReference type="AlphaFoldDB" id="A0A8C2ZI79"/>
<evidence type="ECO:0000313" key="4">
    <source>
        <dbReference type="Ensembl" id="ENSCLMP00005027640.1"/>
    </source>
</evidence>
<dbReference type="InterPro" id="IPR001304">
    <property type="entry name" value="C-type_lectin-like"/>
</dbReference>
<evidence type="ECO:0000256" key="2">
    <source>
        <dbReference type="SAM" id="SignalP"/>
    </source>
</evidence>
<feature type="chain" id="PRO_5034735618" description="C-type lectin domain-containing protein" evidence="2">
    <location>
        <begin position="25"/>
        <end position="125"/>
    </location>
</feature>
<dbReference type="SUPFAM" id="SSF56436">
    <property type="entry name" value="C-type lectin-like"/>
    <property type="match status" value="1"/>
</dbReference>
<dbReference type="GeneTree" id="ENSGT00940000177381"/>
<protein>
    <recommendedName>
        <fullName evidence="3">C-type lectin domain-containing protein</fullName>
    </recommendedName>
</protein>
<organism evidence="4 5">
    <name type="scientific">Cyclopterus lumpus</name>
    <name type="common">Lumpsucker</name>
    <dbReference type="NCBI Taxonomy" id="8103"/>
    <lineage>
        <taxon>Eukaryota</taxon>
        <taxon>Metazoa</taxon>
        <taxon>Chordata</taxon>
        <taxon>Craniata</taxon>
        <taxon>Vertebrata</taxon>
        <taxon>Euteleostomi</taxon>
        <taxon>Actinopterygii</taxon>
        <taxon>Neopterygii</taxon>
        <taxon>Teleostei</taxon>
        <taxon>Neoteleostei</taxon>
        <taxon>Acanthomorphata</taxon>
        <taxon>Eupercaria</taxon>
        <taxon>Perciformes</taxon>
        <taxon>Cottioidei</taxon>
        <taxon>Cottales</taxon>
        <taxon>Cyclopteridae</taxon>
        <taxon>Cyclopterus</taxon>
    </lineage>
</organism>
<dbReference type="Pfam" id="PF00059">
    <property type="entry name" value="Lectin_C"/>
    <property type="match status" value="1"/>
</dbReference>
<keyword evidence="1" id="KW-0812">Transmembrane</keyword>
<dbReference type="InterPro" id="IPR016187">
    <property type="entry name" value="CTDL_fold"/>
</dbReference>
<evidence type="ECO:0000259" key="3">
    <source>
        <dbReference type="Pfam" id="PF00059"/>
    </source>
</evidence>
<evidence type="ECO:0000313" key="5">
    <source>
        <dbReference type="Proteomes" id="UP000694565"/>
    </source>
</evidence>
<keyword evidence="5" id="KW-1185">Reference proteome</keyword>
<feature type="domain" description="C-type lectin" evidence="3">
    <location>
        <begin position="32"/>
        <end position="76"/>
    </location>
</feature>
<dbReference type="InterPro" id="IPR016186">
    <property type="entry name" value="C-type_lectin-like/link_sf"/>
</dbReference>